<evidence type="ECO:0008006" key="3">
    <source>
        <dbReference type="Google" id="ProtNLM"/>
    </source>
</evidence>
<dbReference type="RefSeq" id="WP_183166098.1">
    <property type="nucleotide sequence ID" value="NZ_JACHXI010000005.1"/>
</dbReference>
<dbReference type="EMBL" id="JACHXI010000005">
    <property type="protein sequence ID" value="MBB3103148.1"/>
    <property type="molecule type" value="Genomic_DNA"/>
</dbReference>
<proteinExistence type="predicted"/>
<dbReference type="Proteomes" id="UP000549250">
    <property type="component" value="Unassembled WGS sequence"/>
</dbReference>
<evidence type="ECO:0000313" key="1">
    <source>
        <dbReference type="EMBL" id="MBB3103148.1"/>
    </source>
</evidence>
<dbReference type="AlphaFoldDB" id="A0A839T217"/>
<accession>A0A839T217</accession>
<comment type="caution">
    <text evidence="1">The sequence shown here is derived from an EMBL/GenBank/DDBJ whole genome shotgun (WGS) entry which is preliminary data.</text>
</comment>
<dbReference type="Gene3D" id="2.40.50.870">
    <property type="entry name" value="Protein of unknown function (DUF3299)"/>
    <property type="match status" value="1"/>
</dbReference>
<evidence type="ECO:0000313" key="2">
    <source>
        <dbReference type="Proteomes" id="UP000549250"/>
    </source>
</evidence>
<keyword evidence="2" id="KW-1185">Reference proteome</keyword>
<sequence length="177" mass="19498">MFRQLNTRLWPILSLLLAMPVWSAEIRDLRWAEMIPPHARLLPPPVPLHDLSQLANVLAAESGPAAVQQAPAAPVVESLDGAWVKLPGYIVPLEFSAENRAVDFLLVPYLGACIHVPPPPSNQIVHVRTELGVLVNDLDQPFWVEGILQVKHSSSELAEAGYAMEADKIYLYGSAER</sequence>
<protein>
    <recommendedName>
        <fullName evidence="3">DUF3299 domain-containing protein</fullName>
    </recommendedName>
</protein>
<name>A0A839T217_AZOMA</name>
<reference evidence="1 2" key="1">
    <citation type="submission" date="2020-08" db="EMBL/GenBank/DDBJ databases">
        <title>Genomic Encyclopedia of Type Strains, Phase III (KMG-III): the genomes of soil and plant-associated and newly described type strains.</title>
        <authorList>
            <person name="Whitman W."/>
        </authorList>
    </citation>
    <scope>NUCLEOTIDE SEQUENCE [LARGE SCALE GENOMIC DNA]</scope>
    <source>
        <strain evidence="1 2">CECT 4462</strain>
    </source>
</reference>
<dbReference type="InterPro" id="IPR021727">
    <property type="entry name" value="DUF3299"/>
</dbReference>
<dbReference type="Pfam" id="PF11736">
    <property type="entry name" value="DUF3299"/>
    <property type="match status" value="1"/>
</dbReference>
<gene>
    <name evidence="1" type="ORF">FHR87_001543</name>
</gene>
<organism evidence="1 2">
    <name type="scientific">Azomonas macrocytogenes</name>
    <name type="common">Azotobacter macrocytogenes</name>
    <dbReference type="NCBI Taxonomy" id="69962"/>
    <lineage>
        <taxon>Bacteria</taxon>
        <taxon>Pseudomonadati</taxon>
        <taxon>Pseudomonadota</taxon>
        <taxon>Gammaproteobacteria</taxon>
        <taxon>Pseudomonadales</taxon>
        <taxon>Pseudomonadaceae</taxon>
        <taxon>Azomonas</taxon>
    </lineage>
</organism>